<gene>
    <name evidence="2" type="ORF">BE0216_04060</name>
    <name evidence="1" type="ORF">BEUL_1226</name>
</gene>
<dbReference type="Proteomes" id="UP000216057">
    <property type="component" value="Unassembled WGS sequence"/>
</dbReference>
<protein>
    <submittedName>
        <fullName evidence="1">Uncharacterized protein</fullName>
    </submittedName>
</protein>
<evidence type="ECO:0000313" key="2">
    <source>
        <dbReference type="EMBL" id="QOL31730.1"/>
    </source>
</evidence>
<dbReference type="RefSeq" id="WP_094636811.1">
    <property type="nucleotide sequence ID" value="NZ_CP062938.1"/>
</dbReference>
<dbReference type="KEGG" id="beu:BE0216_04060"/>
<dbReference type="AlphaFoldDB" id="A0A261GAE5"/>
<reference evidence="2 4" key="2">
    <citation type="submission" date="2020-10" db="EMBL/GenBank/DDBJ databases">
        <title>Genome sequencing of Bifidobacterium eulemuris_DSMZ_100216.</title>
        <authorList>
            <person name="Kim J."/>
        </authorList>
    </citation>
    <scope>NUCLEOTIDE SEQUENCE [LARGE SCALE GENOMIC DNA]</scope>
    <source>
        <strain evidence="2 4">DSM 100216</strain>
    </source>
</reference>
<evidence type="ECO:0000313" key="4">
    <source>
        <dbReference type="Proteomes" id="UP000593943"/>
    </source>
</evidence>
<sequence>MNETYPDNVRVIDLTGPEDTRSRSEILAELAAGTAIERRAKELNKANKEKLADMLDPGETVNAMIGNKVGAKVTLTRGSAGGGYKVKDEMAYGVWLANHGRENDVYAVPMPTEPAKKKGYIDSLVQENGGELPDGVELYTGSLPTVKVTMDKQVEAEMWERSELPEANVLLTAGGEL</sequence>
<dbReference type="EMBL" id="CP062938">
    <property type="protein sequence ID" value="QOL31730.1"/>
    <property type="molecule type" value="Genomic_DNA"/>
</dbReference>
<keyword evidence="4" id="KW-1185">Reference proteome</keyword>
<dbReference type="EMBL" id="MWWZ01000006">
    <property type="protein sequence ID" value="OZG68213.1"/>
    <property type="molecule type" value="Genomic_DNA"/>
</dbReference>
<dbReference type="OrthoDB" id="3240225at2"/>
<evidence type="ECO:0000313" key="1">
    <source>
        <dbReference type="EMBL" id="OZG68213.1"/>
    </source>
</evidence>
<dbReference type="Proteomes" id="UP000593943">
    <property type="component" value="Chromosome"/>
</dbReference>
<evidence type="ECO:0000313" key="3">
    <source>
        <dbReference type="Proteomes" id="UP000216057"/>
    </source>
</evidence>
<organism evidence="1 3">
    <name type="scientific">Bifidobacterium eulemuris</name>
    <dbReference type="NCBI Taxonomy" id="1765219"/>
    <lineage>
        <taxon>Bacteria</taxon>
        <taxon>Bacillati</taxon>
        <taxon>Actinomycetota</taxon>
        <taxon>Actinomycetes</taxon>
        <taxon>Bifidobacteriales</taxon>
        <taxon>Bifidobacteriaceae</taxon>
        <taxon>Bifidobacterium</taxon>
    </lineage>
</organism>
<name>A0A261GAE5_9BIFI</name>
<accession>A0A261GAE5</accession>
<reference evidence="1 3" key="1">
    <citation type="journal article" date="2017" name="BMC Genomics">
        <title>Comparative genomic and phylogenomic analyses of the Bifidobacteriaceae family.</title>
        <authorList>
            <person name="Lugli G.A."/>
            <person name="Milani C."/>
            <person name="Turroni F."/>
            <person name="Duranti S."/>
            <person name="Mancabelli L."/>
            <person name="Mangifesta M."/>
            <person name="Ferrario C."/>
            <person name="Modesto M."/>
            <person name="Mattarelli P."/>
            <person name="Jiri K."/>
            <person name="van Sinderen D."/>
            <person name="Ventura M."/>
        </authorList>
    </citation>
    <scope>NUCLEOTIDE SEQUENCE [LARGE SCALE GENOMIC DNA]</scope>
    <source>
        <strain evidence="1 3">DSM 100216</strain>
    </source>
</reference>
<proteinExistence type="predicted"/>